<dbReference type="InterPro" id="IPR001100">
    <property type="entry name" value="Pyr_nuc-diS_OxRdtase"/>
</dbReference>
<feature type="active site" description="Proton acceptor" evidence="13">
    <location>
        <position position="441"/>
    </location>
</feature>
<dbReference type="AlphaFoldDB" id="A0A518HD18"/>
<reference evidence="19 20" key="1">
    <citation type="submission" date="2019-02" db="EMBL/GenBank/DDBJ databases">
        <title>Deep-cultivation of Planctomycetes and their phenomic and genomic characterization uncovers novel biology.</title>
        <authorList>
            <person name="Wiegand S."/>
            <person name="Jogler M."/>
            <person name="Boedeker C."/>
            <person name="Pinto D."/>
            <person name="Vollmers J."/>
            <person name="Rivas-Marin E."/>
            <person name="Kohn T."/>
            <person name="Peeters S.H."/>
            <person name="Heuer A."/>
            <person name="Rast P."/>
            <person name="Oberbeckmann S."/>
            <person name="Bunk B."/>
            <person name="Jeske O."/>
            <person name="Meyerdierks A."/>
            <person name="Storesund J.E."/>
            <person name="Kallscheuer N."/>
            <person name="Luecker S."/>
            <person name="Lage O.M."/>
            <person name="Pohl T."/>
            <person name="Merkel B.J."/>
            <person name="Hornburger P."/>
            <person name="Mueller R.-W."/>
            <person name="Bruemmer F."/>
            <person name="Labrenz M."/>
            <person name="Spormann A.M."/>
            <person name="Op den Camp H."/>
            <person name="Overmann J."/>
            <person name="Amann R."/>
            <person name="Jetten M.S.M."/>
            <person name="Mascher T."/>
            <person name="Medema M.H."/>
            <person name="Devos D.P."/>
            <person name="Kaster A.-K."/>
            <person name="Ovreas L."/>
            <person name="Rohde M."/>
            <person name="Galperin M.Y."/>
            <person name="Jogler C."/>
        </authorList>
    </citation>
    <scope>NUCLEOTIDE SEQUENCE [LARGE SCALE GENOMIC DNA]</scope>
    <source>
        <strain evidence="19 20">ElP</strain>
    </source>
</reference>
<protein>
    <recommendedName>
        <fullName evidence="4 16">Dihydrolipoyl dehydrogenase</fullName>
        <ecNumber evidence="3 16">1.8.1.4</ecNumber>
    </recommendedName>
</protein>
<dbReference type="PROSITE" id="PS00076">
    <property type="entry name" value="PYRIDINE_REDOX_1"/>
    <property type="match status" value="1"/>
</dbReference>
<keyword evidence="8 16" id="KW-0560">Oxidoreductase</keyword>
<dbReference type="NCBIfam" id="TIGR01350">
    <property type="entry name" value="lipoamide_DH"/>
    <property type="match status" value="1"/>
</dbReference>
<feature type="binding site" evidence="14">
    <location>
        <position position="308"/>
    </location>
    <ligand>
        <name>FAD</name>
        <dbReference type="ChEBI" id="CHEBI:57692"/>
    </ligand>
</feature>
<evidence type="ECO:0000313" key="19">
    <source>
        <dbReference type="EMBL" id="QDV38566.1"/>
    </source>
</evidence>
<dbReference type="EC" id="1.8.1.4" evidence="3 16"/>
<comment type="similarity">
    <text evidence="2 16">Belongs to the class-I pyridine nucleotide-disulfide oxidoreductase family.</text>
</comment>
<keyword evidence="6 16" id="KW-0285">Flavoprotein</keyword>
<evidence type="ECO:0000256" key="8">
    <source>
        <dbReference type="ARBA" id="ARBA00023002"/>
    </source>
</evidence>
<dbReference type="PANTHER" id="PTHR22912">
    <property type="entry name" value="DISULFIDE OXIDOREDUCTASE"/>
    <property type="match status" value="1"/>
</dbReference>
<keyword evidence="5" id="KW-0963">Cytoplasm</keyword>
<dbReference type="InterPro" id="IPR050151">
    <property type="entry name" value="Class-I_Pyr_Nuc-Dis_Oxidored"/>
</dbReference>
<dbReference type="PANTHER" id="PTHR22912:SF217">
    <property type="entry name" value="DIHYDROLIPOYL DEHYDROGENASE"/>
    <property type="match status" value="1"/>
</dbReference>
<evidence type="ECO:0000256" key="7">
    <source>
        <dbReference type="ARBA" id="ARBA00022827"/>
    </source>
</evidence>
<evidence type="ECO:0000256" key="6">
    <source>
        <dbReference type="ARBA" id="ARBA00022630"/>
    </source>
</evidence>
<evidence type="ECO:0000259" key="18">
    <source>
        <dbReference type="Pfam" id="PF07992"/>
    </source>
</evidence>
<comment type="subcellular location">
    <subcellularLocation>
        <location evidence="1">Cytoplasm</location>
    </subcellularLocation>
</comment>
<dbReference type="Gene3D" id="3.50.50.60">
    <property type="entry name" value="FAD/NAD(P)-binding domain"/>
    <property type="match status" value="2"/>
</dbReference>
<dbReference type="InterPro" id="IPR004099">
    <property type="entry name" value="Pyr_nucl-diS_OxRdtase_dimer"/>
</dbReference>
<dbReference type="Pfam" id="PF02852">
    <property type="entry name" value="Pyr_redox_dim"/>
    <property type="match status" value="1"/>
</dbReference>
<evidence type="ECO:0000256" key="3">
    <source>
        <dbReference type="ARBA" id="ARBA00012608"/>
    </source>
</evidence>
<keyword evidence="10" id="KW-1015">Disulfide bond</keyword>
<gene>
    <name evidence="19" type="primary">lpd</name>
    <name evidence="19" type="ORF">ElP_65210</name>
</gene>
<dbReference type="GO" id="GO:0006103">
    <property type="term" value="P:2-oxoglutarate metabolic process"/>
    <property type="evidence" value="ECO:0007669"/>
    <property type="project" value="TreeGrafter"/>
</dbReference>
<dbReference type="Gene3D" id="3.30.390.30">
    <property type="match status" value="1"/>
</dbReference>
<feature type="domain" description="FAD/NAD(P)-binding" evidence="18">
    <location>
        <begin position="5"/>
        <end position="323"/>
    </location>
</feature>
<feature type="binding site" evidence="14">
    <location>
        <position position="265"/>
    </location>
    <ligand>
        <name>NAD(+)</name>
        <dbReference type="ChEBI" id="CHEBI:57540"/>
    </ligand>
</feature>
<evidence type="ECO:0000256" key="1">
    <source>
        <dbReference type="ARBA" id="ARBA00004496"/>
    </source>
</evidence>
<dbReference type="GO" id="GO:0050660">
    <property type="term" value="F:flavin adenine dinucleotide binding"/>
    <property type="evidence" value="ECO:0007669"/>
    <property type="project" value="InterPro"/>
</dbReference>
<dbReference type="InterPro" id="IPR023753">
    <property type="entry name" value="FAD/NAD-binding_dom"/>
</dbReference>
<evidence type="ECO:0000256" key="4">
    <source>
        <dbReference type="ARBA" id="ARBA00016961"/>
    </source>
</evidence>
<evidence type="ECO:0000313" key="20">
    <source>
        <dbReference type="Proteomes" id="UP000317835"/>
    </source>
</evidence>
<keyword evidence="9 14" id="KW-0520">NAD</keyword>
<keyword evidence="7 14" id="KW-0274">FAD</keyword>
<keyword evidence="11 16" id="KW-0676">Redox-active center</keyword>
<dbReference type="PRINTS" id="PR00368">
    <property type="entry name" value="FADPNR"/>
</dbReference>
<dbReference type="GO" id="GO:0005737">
    <property type="term" value="C:cytoplasm"/>
    <property type="evidence" value="ECO:0007669"/>
    <property type="project" value="UniProtKB-SubCell"/>
</dbReference>
<evidence type="ECO:0000256" key="13">
    <source>
        <dbReference type="PIRSR" id="PIRSR000350-2"/>
    </source>
</evidence>
<dbReference type="PIRSF" id="PIRSF000350">
    <property type="entry name" value="Mercury_reductase_MerA"/>
    <property type="match status" value="1"/>
</dbReference>
<keyword evidence="14" id="KW-0547">Nucleotide-binding</keyword>
<dbReference type="Pfam" id="PF07992">
    <property type="entry name" value="Pyr_redox_2"/>
    <property type="match status" value="1"/>
</dbReference>
<feature type="binding site" evidence="14">
    <location>
        <position position="198"/>
    </location>
    <ligand>
        <name>NAD(+)</name>
        <dbReference type="ChEBI" id="CHEBI:57540"/>
    </ligand>
</feature>
<evidence type="ECO:0000256" key="9">
    <source>
        <dbReference type="ARBA" id="ARBA00023027"/>
    </source>
</evidence>
<evidence type="ECO:0000256" key="15">
    <source>
        <dbReference type="PIRSR" id="PIRSR000350-4"/>
    </source>
</evidence>
<dbReference type="RefSeq" id="WP_145277165.1">
    <property type="nucleotide sequence ID" value="NZ_CP036426.1"/>
</dbReference>
<dbReference type="InterPro" id="IPR036188">
    <property type="entry name" value="FAD/NAD-bd_sf"/>
</dbReference>
<dbReference type="SUPFAM" id="SSF51905">
    <property type="entry name" value="FAD/NAD(P)-binding domain"/>
    <property type="match status" value="1"/>
</dbReference>
<dbReference type="GO" id="GO:0004148">
    <property type="term" value="F:dihydrolipoyl dehydrogenase (NADH) activity"/>
    <property type="evidence" value="ECO:0007669"/>
    <property type="project" value="UniProtKB-EC"/>
</dbReference>
<comment type="miscellaneous">
    <text evidence="16">The active site is a redox-active disulfide bond.</text>
</comment>
<proteinExistence type="inferred from homology"/>
<dbReference type="Proteomes" id="UP000317835">
    <property type="component" value="Chromosome"/>
</dbReference>
<accession>A0A518HD18</accession>
<organism evidence="19 20">
    <name type="scientific">Tautonia plasticadhaerens</name>
    <dbReference type="NCBI Taxonomy" id="2527974"/>
    <lineage>
        <taxon>Bacteria</taxon>
        <taxon>Pseudomonadati</taxon>
        <taxon>Planctomycetota</taxon>
        <taxon>Planctomycetia</taxon>
        <taxon>Isosphaerales</taxon>
        <taxon>Isosphaeraceae</taxon>
        <taxon>Tautonia</taxon>
    </lineage>
</organism>
<evidence type="ECO:0000259" key="17">
    <source>
        <dbReference type="Pfam" id="PF02852"/>
    </source>
</evidence>
<dbReference type="InterPro" id="IPR012999">
    <property type="entry name" value="Pyr_OxRdtase_I_AS"/>
</dbReference>
<dbReference type="PRINTS" id="PR00411">
    <property type="entry name" value="PNDRDTASEI"/>
</dbReference>
<dbReference type="KEGG" id="tpla:ElP_65210"/>
<dbReference type="EMBL" id="CP036426">
    <property type="protein sequence ID" value="QDV38566.1"/>
    <property type="molecule type" value="Genomic_DNA"/>
</dbReference>
<evidence type="ECO:0000256" key="11">
    <source>
        <dbReference type="ARBA" id="ARBA00023284"/>
    </source>
</evidence>
<dbReference type="SUPFAM" id="SSF55424">
    <property type="entry name" value="FAD/NAD-linked reductases, dimerisation (C-terminal) domain"/>
    <property type="match status" value="1"/>
</dbReference>
<keyword evidence="20" id="KW-1185">Reference proteome</keyword>
<evidence type="ECO:0000256" key="2">
    <source>
        <dbReference type="ARBA" id="ARBA00007532"/>
    </source>
</evidence>
<evidence type="ECO:0000256" key="14">
    <source>
        <dbReference type="PIRSR" id="PIRSR000350-3"/>
    </source>
</evidence>
<evidence type="ECO:0000256" key="10">
    <source>
        <dbReference type="ARBA" id="ARBA00023157"/>
    </source>
</evidence>
<dbReference type="InterPro" id="IPR016156">
    <property type="entry name" value="FAD/NAD-linked_Rdtase_dimer_sf"/>
</dbReference>
<comment type="cofactor">
    <cofactor evidence="14 16">
        <name>FAD</name>
        <dbReference type="ChEBI" id="CHEBI:57692"/>
    </cofactor>
    <text evidence="14 16">Binds 1 FAD per subunit.</text>
</comment>
<feature type="domain" description="Pyridine nucleotide-disulphide oxidoreductase dimerisation" evidence="17">
    <location>
        <begin position="343"/>
        <end position="452"/>
    </location>
</feature>
<dbReference type="InterPro" id="IPR006258">
    <property type="entry name" value="Lipoamide_DH"/>
</dbReference>
<feature type="disulfide bond" description="Redox-active" evidence="15">
    <location>
        <begin position="42"/>
        <end position="47"/>
    </location>
</feature>
<feature type="binding site" evidence="14">
    <location>
        <begin position="175"/>
        <end position="182"/>
    </location>
    <ligand>
        <name>NAD(+)</name>
        <dbReference type="ChEBI" id="CHEBI:57540"/>
    </ligand>
</feature>
<comment type="catalytic activity">
    <reaction evidence="12 16">
        <text>N(6)-[(R)-dihydrolipoyl]-L-lysyl-[protein] + NAD(+) = N(6)-[(R)-lipoyl]-L-lysyl-[protein] + NADH + H(+)</text>
        <dbReference type="Rhea" id="RHEA:15045"/>
        <dbReference type="Rhea" id="RHEA-COMP:10474"/>
        <dbReference type="Rhea" id="RHEA-COMP:10475"/>
        <dbReference type="ChEBI" id="CHEBI:15378"/>
        <dbReference type="ChEBI" id="CHEBI:57540"/>
        <dbReference type="ChEBI" id="CHEBI:57945"/>
        <dbReference type="ChEBI" id="CHEBI:83099"/>
        <dbReference type="ChEBI" id="CHEBI:83100"/>
        <dbReference type="EC" id="1.8.1.4"/>
    </reaction>
</comment>
<feature type="binding site" evidence="14">
    <location>
        <position position="51"/>
    </location>
    <ligand>
        <name>FAD</name>
        <dbReference type="ChEBI" id="CHEBI:57692"/>
    </ligand>
</feature>
<evidence type="ECO:0000256" key="16">
    <source>
        <dbReference type="RuleBase" id="RU003692"/>
    </source>
</evidence>
<dbReference type="FunFam" id="3.30.390.30:FF:000001">
    <property type="entry name" value="Dihydrolipoyl dehydrogenase"/>
    <property type="match status" value="1"/>
</dbReference>
<sequence length="462" mass="49194">MANDYEILVIGGGPAGYAGAIRAAQLGKKVLCVEQDKLGGICLNWGCIPTKALLTNAHVVELISNHGPSFGFTGQAGWDFSQMVKRSRDVTTKMNKGIEGLFRKYKVGHQQGTAKVVGPNAVQVDGKTITADSIILATGVHPKALPGAPFDGKAIISSKEAMAPQAQPKSMLIVGAGAIGCEFAYFYNAIGTKVTIVEMLDRLLPIEDEEVSQTLRKSFEKRGMTVLTGSKTAKVEKTDAGVKATIETPKGTQQVEAEVMLVAIGVEGNIQGLWDESRVKIETFKGHIKADPKDGYVTSVPSIYAVGDVIGPPWLAHVAHHEATCCVERLCGVSDRTVDYDNVPGCTYTEPGVASVGLTEKQARESGRPIRIGKFPFIASGRAVAADEPEGFVKLIFDKELGELLGAHIIGANATELIAELVMARKLEATQEEILHAMHPHPTFSEAVMEAAGQGLGESVHL</sequence>
<evidence type="ECO:0000256" key="5">
    <source>
        <dbReference type="ARBA" id="ARBA00022490"/>
    </source>
</evidence>
<dbReference type="OrthoDB" id="230580at2"/>
<evidence type="ECO:0000256" key="12">
    <source>
        <dbReference type="ARBA" id="ARBA00049187"/>
    </source>
</evidence>
<name>A0A518HD18_9BACT</name>